<dbReference type="AlphaFoldDB" id="A0A1X7T8S0"/>
<feature type="transmembrane region" description="Helical" evidence="19">
    <location>
        <begin position="55"/>
        <end position="78"/>
    </location>
</feature>
<keyword evidence="8" id="KW-0256">Endoplasmic reticulum</keyword>
<dbReference type="GO" id="GO:0047184">
    <property type="term" value="F:1-acylglycerophosphocholine O-acyltransferase activity"/>
    <property type="evidence" value="ECO:0007669"/>
    <property type="project" value="UniProtKB-EC"/>
</dbReference>
<evidence type="ECO:0000256" key="14">
    <source>
        <dbReference type="ARBA" id="ARBA00023315"/>
    </source>
</evidence>
<organism evidence="20">
    <name type="scientific">Amphimedon queenslandica</name>
    <name type="common">Sponge</name>
    <dbReference type="NCBI Taxonomy" id="400682"/>
    <lineage>
        <taxon>Eukaryota</taxon>
        <taxon>Metazoa</taxon>
        <taxon>Porifera</taxon>
        <taxon>Demospongiae</taxon>
        <taxon>Heteroscleromorpha</taxon>
        <taxon>Haplosclerida</taxon>
        <taxon>Niphatidae</taxon>
        <taxon>Amphimedon</taxon>
    </lineage>
</organism>
<dbReference type="InParanoid" id="A0A1X7T8S0"/>
<dbReference type="PANTHER" id="PTHR13906">
    <property type="entry name" value="PORCUPINE"/>
    <property type="match status" value="1"/>
</dbReference>
<feature type="transmembrane region" description="Helical" evidence="19">
    <location>
        <begin position="28"/>
        <end position="49"/>
    </location>
</feature>
<keyword evidence="10" id="KW-0443">Lipid metabolism</keyword>
<evidence type="ECO:0000256" key="17">
    <source>
        <dbReference type="ARBA" id="ARBA00038923"/>
    </source>
</evidence>
<evidence type="ECO:0000256" key="15">
    <source>
        <dbReference type="ARBA" id="ARBA00025707"/>
    </source>
</evidence>
<comment type="similarity">
    <text evidence="4">Belongs to the membrane-bound acyltransferase family.</text>
</comment>
<keyword evidence="9 19" id="KW-1133">Transmembrane helix</keyword>
<evidence type="ECO:0000256" key="10">
    <source>
        <dbReference type="ARBA" id="ARBA00023098"/>
    </source>
</evidence>
<evidence type="ECO:0000256" key="19">
    <source>
        <dbReference type="SAM" id="Phobius"/>
    </source>
</evidence>
<evidence type="ECO:0000256" key="1">
    <source>
        <dbReference type="ARBA" id="ARBA00004141"/>
    </source>
</evidence>
<dbReference type="InterPro" id="IPR004299">
    <property type="entry name" value="MBOAT_fam"/>
</dbReference>
<evidence type="ECO:0000256" key="3">
    <source>
        <dbReference type="ARBA" id="ARBA00005074"/>
    </source>
</evidence>
<dbReference type="EnsemblMetazoa" id="Aqu2.1.10805_001">
    <property type="protein sequence ID" value="Aqu2.1.10805_001"/>
    <property type="gene ID" value="Aqu2.1.10805"/>
</dbReference>
<comment type="pathway">
    <text evidence="3">Lipid metabolism; phospholipid metabolism.</text>
</comment>
<dbReference type="Pfam" id="PF03062">
    <property type="entry name" value="MBOAT"/>
    <property type="match status" value="1"/>
</dbReference>
<sequence length="203" mass="23049">LSASLHFLLDVILVYCVYLLFGKGRVSLLLTLIITMGHLTFGYVIVISSNQVHPIFWTIPHCVLVLKLIEFPVVISYIRYKHFISSILFDYKTTPSSLLPGLQCLLLGILTAVIYSQFGKYFPLSGILSEEYQARSLLSKLLIMIITGKLALWHYMAVWTFAGATCVIMGISYNKSLFIPEYTDWTAVYNVNFWNNETSSTLQ</sequence>
<keyword evidence="13" id="KW-1208">Phospholipid metabolism</keyword>
<evidence type="ECO:0000256" key="4">
    <source>
        <dbReference type="ARBA" id="ARBA00010323"/>
    </source>
</evidence>
<evidence type="ECO:0000313" key="20">
    <source>
        <dbReference type="EnsemblMetazoa" id="Aqu2.1.10805_001"/>
    </source>
</evidence>
<evidence type="ECO:0000256" key="7">
    <source>
        <dbReference type="ARBA" id="ARBA00022692"/>
    </source>
</evidence>
<comment type="pathway">
    <text evidence="15">Phospholipid metabolism.</text>
</comment>
<evidence type="ECO:0000256" key="18">
    <source>
        <dbReference type="ARBA" id="ARBA00039721"/>
    </source>
</evidence>
<evidence type="ECO:0000256" key="6">
    <source>
        <dbReference type="ARBA" id="ARBA00022679"/>
    </source>
</evidence>
<evidence type="ECO:0000256" key="9">
    <source>
        <dbReference type="ARBA" id="ARBA00022989"/>
    </source>
</evidence>
<dbReference type="OrthoDB" id="5974730at2759"/>
<dbReference type="PANTHER" id="PTHR13906:SF14">
    <property type="entry name" value="LYSOPHOSPHOLIPID ACYLTRANSFERASE 5"/>
    <property type="match status" value="1"/>
</dbReference>
<evidence type="ECO:0000256" key="2">
    <source>
        <dbReference type="ARBA" id="ARBA00004240"/>
    </source>
</evidence>
<dbReference type="GO" id="GO:0071617">
    <property type="term" value="F:lysophospholipid acyltransferase activity"/>
    <property type="evidence" value="ECO:0007669"/>
    <property type="project" value="TreeGrafter"/>
</dbReference>
<evidence type="ECO:0000256" key="13">
    <source>
        <dbReference type="ARBA" id="ARBA00023264"/>
    </source>
</evidence>
<keyword evidence="6" id="KW-0808">Transferase</keyword>
<evidence type="ECO:0000256" key="11">
    <source>
        <dbReference type="ARBA" id="ARBA00023136"/>
    </source>
</evidence>
<feature type="transmembrane region" description="Helical" evidence="19">
    <location>
        <begin position="98"/>
        <end position="118"/>
    </location>
</feature>
<dbReference type="GO" id="GO:0005783">
    <property type="term" value="C:endoplasmic reticulum"/>
    <property type="evidence" value="ECO:0007669"/>
    <property type="project" value="UniProtKB-SubCell"/>
</dbReference>
<evidence type="ECO:0000256" key="5">
    <source>
        <dbReference type="ARBA" id="ARBA00022516"/>
    </source>
</evidence>
<dbReference type="EC" id="2.3.1.23" evidence="16"/>
<keyword evidence="12" id="KW-0594">Phospholipid biosynthesis</keyword>
<dbReference type="GO" id="GO:0006656">
    <property type="term" value="P:phosphatidylcholine biosynthetic process"/>
    <property type="evidence" value="ECO:0007669"/>
    <property type="project" value="TreeGrafter"/>
</dbReference>
<feature type="transmembrane region" description="Helical" evidence="19">
    <location>
        <begin position="6"/>
        <end position="21"/>
    </location>
</feature>
<keyword evidence="5" id="KW-0444">Lipid biosynthesis</keyword>
<evidence type="ECO:0000256" key="16">
    <source>
        <dbReference type="ARBA" id="ARBA00026120"/>
    </source>
</evidence>
<feature type="transmembrane region" description="Helical" evidence="19">
    <location>
        <begin position="152"/>
        <end position="173"/>
    </location>
</feature>
<dbReference type="GO" id="GO:0016020">
    <property type="term" value="C:membrane"/>
    <property type="evidence" value="ECO:0007669"/>
    <property type="project" value="UniProtKB-SubCell"/>
</dbReference>
<proteinExistence type="inferred from homology"/>
<accession>A0A1X7T8S0</accession>
<dbReference type="EC" id="2.3.1.n6" evidence="17"/>
<dbReference type="InterPro" id="IPR049941">
    <property type="entry name" value="LPLAT_7/PORCN-like"/>
</dbReference>
<evidence type="ECO:0000256" key="8">
    <source>
        <dbReference type="ARBA" id="ARBA00022824"/>
    </source>
</evidence>
<keyword evidence="11 19" id="KW-0472">Membrane</keyword>
<keyword evidence="14" id="KW-0012">Acyltransferase</keyword>
<dbReference type="GO" id="GO:0030258">
    <property type="term" value="P:lipid modification"/>
    <property type="evidence" value="ECO:0007669"/>
    <property type="project" value="TreeGrafter"/>
</dbReference>
<evidence type="ECO:0000256" key="12">
    <source>
        <dbReference type="ARBA" id="ARBA00023209"/>
    </source>
</evidence>
<keyword evidence="7 19" id="KW-0812">Transmembrane</keyword>
<comment type="subcellular location">
    <subcellularLocation>
        <location evidence="2">Endoplasmic reticulum</location>
    </subcellularLocation>
    <subcellularLocation>
        <location evidence="1">Membrane</location>
        <topology evidence="1">Multi-pass membrane protein</topology>
    </subcellularLocation>
</comment>
<protein>
    <recommendedName>
        <fullName evidence="18">Lysophospholipid acyltransferase 5</fullName>
        <ecNumber evidence="16">2.3.1.23</ecNumber>
        <ecNumber evidence="17">2.3.1.n6</ecNumber>
    </recommendedName>
</protein>
<reference evidence="20" key="1">
    <citation type="submission" date="2017-05" db="UniProtKB">
        <authorList>
            <consortium name="EnsemblMetazoa"/>
        </authorList>
    </citation>
    <scope>IDENTIFICATION</scope>
</reference>
<name>A0A1X7T8S0_AMPQE</name>